<keyword evidence="4 5" id="KW-0472">Membrane</keyword>
<feature type="domain" description="NfeD integral membrane" evidence="7">
    <location>
        <begin position="236"/>
        <end position="349"/>
    </location>
</feature>
<dbReference type="CDD" id="cd07021">
    <property type="entry name" value="Clp_protease_NfeD_like"/>
    <property type="match status" value="1"/>
</dbReference>
<evidence type="ECO:0000256" key="4">
    <source>
        <dbReference type="ARBA" id="ARBA00023136"/>
    </source>
</evidence>
<dbReference type="GO" id="GO:0005886">
    <property type="term" value="C:plasma membrane"/>
    <property type="evidence" value="ECO:0007669"/>
    <property type="project" value="TreeGrafter"/>
</dbReference>
<dbReference type="EMBL" id="CP106877">
    <property type="protein sequence ID" value="WAA11501.1"/>
    <property type="molecule type" value="Genomic_DNA"/>
</dbReference>
<feature type="transmembrane region" description="Helical" evidence="5">
    <location>
        <begin position="329"/>
        <end position="351"/>
    </location>
</feature>
<dbReference type="Gene3D" id="2.40.50.140">
    <property type="entry name" value="Nucleic acid-binding proteins"/>
    <property type="match status" value="1"/>
</dbReference>
<keyword evidence="2 5" id="KW-0812">Transmembrane</keyword>
<feature type="domain" description="NfeD1b N-terminal" evidence="8">
    <location>
        <begin position="32"/>
        <end position="217"/>
    </location>
</feature>
<sequence>MRRLSIRIFFLFLLSFFLLMPTVKVLAEHKPVFYVKIDSEITKGLYEYLQRAVDEAEENGAELIVFEMDTPGGFVDTAVDIGDLLTKTKIKTVTFINPDAISAGAYIALNTDHIYMSPNGNMGAAEVINQDGTAADRKAQSYWNSKMRDAAERAGKDPIYGLAMIDESIDLPEYEAPKGKLLTLTAKEAVEVGYADGIVQSRTDLLKQFGYTERDVQFVDKTFAEKLAEFITNPIVVPILLSIASLGLILELYSPGFGIPGYMGIVSLLLFFYGHFVAGLAGYESIILFVIGIVLIIVEIFIPGGIVGLIGLGSIFLSILVAGNNVVEMSINLLFAITVGIVAMVILMKFFGKKMTLFNKIVLRDSTSTEQGYVSNPTRTDLIDKIGTTITPLRPSGTILIGNERIDAVTEGGFIGSGKKIIVIEVEGPRVVVREYQDET</sequence>
<keyword evidence="3 5" id="KW-1133">Transmembrane helix</keyword>
<dbReference type="InterPro" id="IPR029045">
    <property type="entry name" value="ClpP/crotonase-like_dom_sf"/>
</dbReference>
<dbReference type="Pfam" id="PF25145">
    <property type="entry name" value="NfeD1b_N"/>
    <property type="match status" value="1"/>
</dbReference>
<dbReference type="InterPro" id="IPR012340">
    <property type="entry name" value="NA-bd_OB-fold"/>
</dbReference>
<dbReference type="InterPro" id="IPR056738">
    <property type="entry name" value="NfeD1b_N"/>
</dbReference>
<keyword evidence="10" id="KW-1185">Reference proteome</keyword>
<dbReference type="InterPro" id="IPR056739">
    <property type="entry name" value="NfeD_membrane"/>
</dbReference>
<dbReference type="SUPFAM" id="SSF52096">
    <property type="entry name" value="ClpP/crotonase"/>
    <property type="match status" value="1"/>
</dbReference>
<reference evidence="9" key="1">
    <citation type="submission" date="2022-09" db="EMBL/GenBank/DDBJ databases">
        <title>Complete Genomes of Fervidibacillus albus and Fervidibacillus halotolerans isolated from tidal flat sediments.</title>
        <authorList>
            <person name="Kwon K.K."/>
            <person name="Yang S.-H."/>
            <person name="Park M.J."/>
            <person name="Oh H.-M."/>
        </authorList>
    </citation>
    <scope>NUCLEOTIDE SEQUENCE</scope>
    <source>
        <strain evidence="9">MEBiC13594</strain>
    </source>
</reference>
<evidence type="ECO:0000256" key="5">
    <source>
        <dbReference type="SAM" id="Phobius"/>
    </source>
</evidence>
<feature type="domain" description="NfeD-like C-terminal" evidence="6">
    <location>
        <begin position="381"/>
        <end position="434"/>
    </location>
</feature>
<evidence type="ECO:0000259" key="7">
    <source>
        <dbReference type="Pfam" id="PF24961"/>
    </source>
</evidence>
<gene>
    <name evidence="9" type="ORF">OE105_07620</name>
</gene>
<dbReference type="RefSeq" id="WP_275419612.1">
    <property type="nucleotide sequence ID" value="NZ_CP106877.1"/>
</dbReference>
<feature type="transmembrane region" description="Helical" evidence="5">
    <location>
        <begin position="230"/>
        <end position="250"/>
    </location>
</feature>
<evidence type="ECO:0000256" key="1">
    <source>
        <dbReference type="ARBA" id="ARBA00004141"/>
    </source>
</evidence>
<comment type="subcellular location">
    <subcellularLocation>
        <location evidence="1">Membrane</location>
        <topology evidence="1">Multi-pass membrane protein</topology>
    </subcellularLocation>
</comment>
<proteinExistence type="predicted"/>
<evidence type="ECO:0000313" key="10">
    <source>
        <dbReference type="Proteomes" id="UP001164726"/>
    </source>
</evidence>
<dbReference type="KEGG" id="fhl:OE105_07620"/>
<accession>A0A9E8LYV0</accession>
<protein>
    <submittedName>
        <fullName evidence="9">Nodulation protein NfeD</fullName>
    </submittedName>
</protein>
<evidence type="ECO:0000259" key="6">
    <source>
        <dbReference type="Pfam" id="PF01957"/>
    </source>
</evidence>
<evidence type="ECO:0000259" key="8">
    <source>
        <dbReference type="Pfam" id="PF25145"/>
    </source>
</evidence>
<dbReference type="Proteomes" id="UP001164726">
    <property type="component" value="Chromosome"/>
</dbReference>
<feature type="transmembrane region" description="Helical" evidence="5">
    <location>
        <begin position="257"/>
        <end position="274"/>
    </location>
</feature>
<dbReference type="Gene3D" id="3.90.226.10">
    <property type="entry name" value="2-enoyl-CoA Hydratase, Chain A, domain 1"/>
    <property type="match status" value="1"/>
</dbReference>
<dbReference type="InterPro" id="IPR052165">
    <property type="entry name" value="Membrane_assoc_protease"/>
</dbReference>
<dbReference type="PANTHER" id="PTHR33507">
    <property type="entry name" value="INNER MEMBRANE PROTEIN YBBJ"/>
    <property type="match status" value="1"/>
</dbReference>
<evidence type="ECO:0000313" key="9">
    <source>
        <dbReference type="EMBL" id="WAA11501.1"/>
    </source>
</evidence>
<dbReference type="InterPro" id="IPR002810">
    <property type="entry name" value="NfeD-like_C"/>
</dbReference>
<dbReference type="Pfam" id="PF01957">
    <property type="entry name" value="NfeD"/>
    <property type="match status" value="1"/>
</dbReference>
<dbReference type="Pfam" id="PF24961">
    <property type="entry name" value="NfeD_membrane"/>
    <property type="match status" value="1"/>
</dbReference>
<organism evidence="9 10">
    <name type="scientific">Fervidibacillus halotolerans</name>
    <dbReference type="NCBI Taxonomy" id="2980027"/>
    <lineage>
        <taxon>Bacteria</taxon>
        <taxon>Bacillati</taxon>
        <taxon>Bacillota</taxon>
        <taxon>Bacilli</taxon>
        <taxon>Bacillales</taxon>
        <taxon>Bacillaceae</taxon>
        <taxon>Fervidibacillus</taxon>
    </lineage>
</organism>
<evidence type="ECO:0000256" key="2">
    <source>
        <dbReference type="ARBA" id="ARBA00022692"/>
    </source>
</evidence>
<name>A0A9E8LYV0_9BACI</name>
<dbReference type="PANTHER" id="PTHR33507:SF3">
    <property type="entry name" value="INNER MEMBRANE PROTEIN YBBJ"/>
    <property type="match status" value="1"/>
</dbReference>
<evidence type="ECO:0000256" key="3">
    <source>
        <dbReference type="ARBA" id="ARBA00022989"/>
    </source>
</evidence>
<dbReference type="AlphaFoldDB" id="A0A9E8LYV0"/>